<dbReference type="PANTHER" id="PTHR34875">
    <property type="entry name" value="UPF0237 PROTEIN MJ1558"/>
    <property type="match status" value="1"/>
</dbReference>
<accession>A0A432ZU46</accession>
<reference evidence="3 4" key="1">
    <citation type="journal article" date="2011" name="Front. Microbiol.">
        <title>Genomic signatures of strain selection and enhancement in Bacillus atrophaeus var. globigii, a historical biowarfare simulant.</title>
        <authorList>
            <person name="Gibbons H.S."/>
            <person name="Broomall S.M."/>
            <person name="McNew L.A."/>
            <person name="Daligault H."/>
            <person name="Chapman C."/>
            <person name="Bruce D."/>
            <person name="Karavis M."/>
            <person name="Krepps M."/>
            <person name="McGregor P.A."/>
            <person name="Hong C."/>
            <person name="Park K.H."/>
            <person name="Akmal A."/>
            <person name="Feldman A."/>
            <person name="Lin J.S."/>
            <person name="Chang W.E."/>
            <person name="Higgs B.W."/>
            <person name="Demirev P."/>
            <person name="Lindquist J."/>
            <person name="Liem A."/>
            <person name="Fochler E."/>
            <person name="Read T.D."/>
            <person name="Tapia R."/>
            <person name="Johnson S."/>
            <person name="Bishop-Lilly K.A."/>
            <person name="Detter C."/>
            <person name="Han C."/>
            <person name="Sozhamannan S."/>
            <person name="Rosenzweig C.N."/>
            <person name="Skowronski E.W."/>
        </authorList>
    </citation>
    <scope>NUCLEOTIDE SEQUENCE [LARGE SCALE GENOMIC DNA]</scope>
    <source>
        <strain evidence="3 4">CC-PW-9</strain>
    </source>
</reference>
<sequence>MNQQLIVTAMGENRAGLVSDLTQLIHQQGGNIVDSRMAQFGEEFLITLLLAGDPAIIDRLEVILPGAAAEMQLLTMTKRTRPRAPVNLAHIVHVKLQGNDAPGVLAGVSALLAERDVNIVTLRSDSIGKDSQHPLHISMNLDVPERTSTNDLKQALQAYCAEQQIQCRFIETDSSDSDHPKRYL</sequence>
<organism evidence="3 4">
    <name type="scientific">Idiomarina tyrosinivorans</name>
    <dbReference type="NCBI Taxonomy" id="1445662"/>
    <lineage>
        <taxon>Bacteria</taxon>
        <taxon>Pseudomonadati</taxon>
        <taxon>Pseudomonadota</taxon>
        <taxon>Gammaproteobacteria</taxon>
        <taxon>Alteromonadales</taxon>
        <taxon>Idiomarinaceae</taxon>
        <taxon>Idiomarina</taxon>
    </lineage>
</organism>
<evidence type="ECO:0000256" key="1">
    <source>
        <dbReference type="PIRNR" id="PIRNR028103"/>
    </source>
</evidence>
<dbReference type="InterPro" id="IPR050990">
    <property type="entry name" value="UPF0237/GcvR_regulator"/>
</dbReference>
<dbReference type="PROSITE" id="PS51671">
    <property type="entry name" value="ACT"/>
    <property type="match status" value="1"/>
</dbReference>
<feature type="domain" description="ACT" evidence="2">
    <location>
        <begin position="93"/>
        <end position="177"/>
    </location>
</feature>
<comment type="caution">
    <text evidence="3">The sequence shown here is derived from an EMBL/GenBank/DDBJ whole genome shotgun (WGS) entry which is preliminary data.</text>
</comment>
<keyword evidence="1" id="KW-0678">Repressor</keyword>
<evidence type="ECO:0000313" key="4">
    <source>
        <dbReference type="Proteomes" id="UP000287996"/>
    </source>
</evidence>
<proteinExistence type="predicted"/>
<dbReference type="OrthoDB" id="5814713at2"/>
<dbReference type="EMBL" id="PIQH01000001">
    <property type="protein sequence ID" value="RUO81465.1"/>
    <property type="molecule type" value="Genomic_DNA"/>
</dbReference>
<dbReference type="Pfam" id="PF01842">
    <property type="entry name" value="ACT"/>
    <property type="match status" value="1"/>
</dbReference>
<evidence type="ECO:0000313" key="3">
    <source>
        <dbReference type="EMBL" id="RUO81465.1"/>
    </source>
</evidence>
<dbReference type="GO" id="GO:0006355">
    <property type="term" value="P:regulation of DNA-templated transcription"/>
    <property type="evidence" value="ECO:0007669"/>
    <property type="project" value="UniProtKB-UniRule"/>
</dbReference>
<dbReference type="InterPro" id="IPR002912">
    <property type="entry name" value="ACT_dom"/>
</dbReference>
<gene>
    <name evidence="3" type="ORF">CWI84_01520</name>
</gene>
<comment type="subcellular location">
    <subcellularLocation>
        <location evidence="1">Cytoplasm</location>
    </subcellularLocation>
</comment>
<name>A0A432ZU46_9GAMM</name>
<evidence type="ECO:0000259" key="2">
    <source>
        <dbReference type="PROSITE" id="PS51671"/>
    </source>
</evidence>
<dbReference type="SUPFAM" id="SSF55021">
    <property type="entry name" value="ACT-like"/>
    <property type="match status" value="2"/>
</dbReference>
<dbReference type="PANTHER" id="PTHR34875:SF5">
    <property type="entry name" value="GLYCINE CLEAVAGE SYSTEM TRANSCRIPTIONAL REPRESSOR"/>
    <property type="match status" value="1"/>
</dbReference>
<keyword evidence="4" id="KW-1185">Reference proteome</keyword>
<dbReference type="InterPro" id="IPR045865">
    <property type="entry name" value="ACT-like_dom_sf"/>
</dbReference>
<protein>
    <recommendedName>
        <fullName evidence="1">Glycine cleavage system transcriptional repressor</fullName>
    </recommendedName>
</protein>
<dbReference type="AlphaFoldDB" id="A0A432ZU46"/>
<keyword evidence="1" id="KW-0963">Cytoplasm</keyword>
<dbReference type="Pfam" id="PF13740">
    <property type="entry name" value="ACT_6"/>
    <property type="match status" value="1"/>
</dbReference>
<dbReference type="Gene3D" id="3.30.70.260">
    <property type="match status" value="2"/>
</dbReference>
<dbReference type="PIRSF" id="PIRSF028103">
    <property type="entry name" value="GcvR"/>
    <property type="match status" value="1"/>
</dbReference>
<dbReference type="GO" id="GO:0005737">
    <property type="term" value="C:cytoplasm"/>
    <property type="evidence" value="ECO:0007669"/>
    <property type="project" value="UniProtKB-SubCell"/>
</dbReference>
<dbReference type="InterPro" id="IPR016867">
    <property type="entry name" value="GcvR"/>
</dbReference>
<dbReference type="Proteomes" id="UP000287996">
    <property type="component" value="Unassembled WGS sequence"/>
</dbReference>
<keyword evidence="1" id="KW-0804">Transcription</keyword>
<dbReference type="RefSeq" id="WP_126840806.1">
    <property type="nucleotide sequence ID" value="NZ_PIQH01000001.1"/>
</dbReference>